<dbReference type="Proteomes" id="UP000027195">
    <property type="component" value="Unassembled WGS sequence"/>
</dbReference>
<gene>
    <name evidence="2" type="ORF">BOTBODRAFT_173160</name>
</gene>
<dbReference type="EMBL" id="KL198028">
    <property type="protein sequence ID" value="KDQ16252.1"/>
    <property type="molecule type" value="Genomic_DNA"/>
</dbReference>
<dbReference type="InParanoid" id="A0A067MWK3"/>
<dbReference type="HOGENOM" id="CLU_792237_0_0_1"/>
<reference evidence="3" key="1">
    <citation type="journal article" date="2014" name="Proc. Natl. Acad. Sci. U.S.A.">
        <title>Extensive sampling of basidiomycete genomes demonstrates inadequacy of the white-rot/brown-rot paradigm for wood decay fungi.</title>
        <authorList>
            <person name="Riley R."/>
            <person name="Salamov A.A."/>
            <person name="Brown D.W."/>
            <person name="Nagy L.G."/>
            <person name="Floudas D."/>
            <person name="Held B.W."/>
            <person name="Levasseur A."/>
            <person name="Lombard V."/>
            <person name="Morin E."/>
            <person name="Otillar R."/>
            <person name="Lindquist E.A."/>
            <person name="Sun H."/>
            <person name="LaButti K.M."/>
            <person name="Schmutz J."/>
            <person name="Jabbour D."/>
            <person name="Luo H."/>
            <person name="Baker S.E."/>
            <person name="Pisabarro A.G."/>
            <person name="Walton J.D."/>
            <person name="Blanchette R.A."/>
            <person name="Henrissat B."/>
            <person name="Martin F."/>
            <person name="Cullen D."/>
            <person name="Hibbett D.S."/>
            <person name="Grigoriev I.V."/>
        </authorList>
    </citation>
    <scope>NUCLEOTIDE SEQUENCE [LARGE SCALE GENOMIC DNA]</scope>
    <source>
        <strain evidence="3">FD-172 SS1</strain>
    </source>
</reference>
<feature type="region of interest" description="Disordered" evidence="1">
    <location>
        <begin position="98"/>
        <end position="231"/>
    </location>
</feature>
<keyword evidence="3" id="KW-1185">Reference proteome</keyword>
<evidence type="ECO:0000313" key="3">
    <source>
        <dbReference type="Proteomes" id="UP000027195"/>
    </source>
</evidence>
<evidence type="ECO:0000313" key="2">
    <source>
        <dbReference type="EMBL" id="KDQ16252.1"/>
    </source>
</evidence>
<accession>A0A067MWK3</accession>
<protein>
    <submittedName>
        <fullName evidence="2">Uncharacterized protein</fullName>
    </submittedName>
</protein>
<dbReference type="OrthoDB" id="2688393at2759"/>
<name>A0A067MWK3_BOTB1</name>
<proteinExistence type="predicted"/>
<organism evidence="2 3">
    <name type="scientific">Botryobasidium botryosum (strain FD-172 SS1)</name>
    <dbReference type="NCBI Taxonomy" id="930990"/>
    <lineage>
        <taxon>Eukaryota</taxon>
        <taxon>Fungi</taxon>
        <taxon>Dikarya</taxon>
        <taxon>Basidiomycota</taxon>
        <taxon>Agaricomycotina</taxon>
        <taxon>Agaricomycetes</taxon>
        <taxon>Cantharellales</taxon>
        <taxon>Botryobasidiaceae</taxon>
        <taxon>Botryobasidium</taxon>
    </lineage>
</organism>
<sequence length="350" mass="38841">MSSPWRSPPFLLLLAPPPFRLKSQVLLTLPLPSSLPALTLARTLLLCSCLRHNHAPRLACKCKFPKPKGYSVHLSQKAECHAISCRILCQRQLFPRKPAVPLPPPDDSQSTASSPSSPPRKHARTGVTIEEVEDEGDPPRRTSRPTPSSSARVPLKRTGVTVEEVEDEGDPPHRTSRPTPSSGAHAPPKRTSVALEEVEDKGDPPRASHTTPFSTACPPPNRAAEGAQDKASRTTFFPSLYKAGKTYGSTPTSFERRFRKQQEAGEEPWAPFASRSEVEYANWFVSSGMSHKEIDNHLKLTFTRERAKPSFKDKRQFFKKFDQLPHGPEWRHDAITVIGDLCGSAPTSFY</sequence>
<dbReference type="STRING" id="930990.A0A067MWK3"/>
<evidence type="ECO:0000256" key="1">
    <source>
        <dbReference type="SAM" id="MobiDB-lite"/>
    </source>
</evidence>
<dbReference type="AlphaFoldDB" id="A0A067MWK3"/>
<feature type="compositionally biased region" description="Low complexity" evidence="1">
    <location>
        <begin position="144"/>
        <end position="162"/>
    </location>
</feature>